<dbReference type="GO" id="GO:0003712">
    <property type="term" value="F:transcription coregulator activity"/>
    <property type="evidence" value="ECO:0007669"/>
    <property type="project" value="TreeGrafter"/>
</dbReference>
<dbReference type="SMART" id="SM00015">
    <property type="entry name" value="IQ"/>
    <property type="match status" value="3"/>
</dbReference>
<protein>
    <submittedName>
        <fullName evidence="10">Calmodulin-binding transcription activator 4</fullName>
    </submittedName>
</protein>
<gene>
    <name evidence="10" type="primary">CMTA4_8</name>
    <name evidence="10" type="ORF">g.111482</name>
</gene>
<dbReference type="GO" id="GO:0003690">
    <property type="term" value="F:double-stranded DNA binding"/>
    <property type="evidence" value="ECO:0007669"/>
    <property type="project" value="TreeGrafter"/>
</dbReference>
<dbReference type="InterPro" id="IPR002110">
    <property type="entry name" value="Ankyrin_rpt"/>
</dbReference>
<dbReference type="PANTHER" id="PTHR23335:SF1">
    <property type="entry name" value="CALMODULIN-BINDING TRANSCRIPTION ACTIVATOR, ISOFORM F"/>
    <property type="match status" value="1"/>
</dbReference>
<dbReference type="InterPro" id="IPR014756">
    <property type="entry name" value="Ig_E-set"/>
</dbReference>
<dbReference type="Gene3D" id="1.25.40.20">
    <property type="entry name" value="Ankyrin repeat-containing domain"/>
    <property type="match status" value="1"/>
</dbReference>
<dbReference type="PROSITE" id="PS50096">
    <property type="entry name" value="IQ"/>
    <property type="match status" value="3"/>
</dbReference>
<feature type="domain" description="CG-1" evidence="9">
    <location>
        <begin position="11"/>
        <end position="137"/>
    </location>
</feature>
<dbReference type="Pfam" id="PF00612">
    <property type="entry name" value="IQ"/>
    <property type="match status" value="1"/>
</dbReference>
<evidence type="ECO:0000256" key="2">
    <source>
        <dbReference type="ARBA" id="ARBA00008267"/>
    </source>
</evidence>
<dbReference type="PROSITE" id="PS50088">
    <property type="entry name" value="ANK_REPEAT"/>
    <property type="match status" value="1"/>
</dbReference>
<organism evidence="10">
    <name type="scientific">Anthurium amnicola</name>
    <dbReference type="NCBI Taxonomy" id="1678845"/>
    <lineage>
        <taxon>Eukaryota</taxon>
        <taxon>Viridiplantae</taxon>
        <taxon>Streptophyta</taxon>
        <taxon>Embryophyta</taxon>
        <taxon>Tracheophyta</taxon>
        <taxon>Spermatophyta</taxon>
        <taxon>Magnoliopsida</taxon>
        <taxon>Liliopsida</taxon>
        <taxon>Araceae</taxon>
        <taxon>Pothoideae</taxon>
        <taxon>Potheae</taxon>
        <taxon>Anthurium</taxon>
    </lineage>
</organism>
<dbReference type="Pfam" id="PF12796">
    <property type="entry name" value="Ank_2"/>
    <property type="match status" value="1"/>
</dbReference>
<dbReference type="InterPro" id="IPR013783">
    <property type="entry name" value="Ig-like_fold"/>
</dbReference>
<dbReference type="Pfam" id="PF01833">
    <property type="entry name" value="TIG"/>
    <property type="match status" value="1"/>
</dbReference>
<keyword evidence="5" id="KW-0804">Transcription</keyword>
<dbReference type="GO" id="GO:0006357">
    <property type="term" value="P:regulation of transcription by RNA polymerase II"/>
    <property type="evidence" value="ECO:0007669"/>
    <property type="project" value="TreeGrafter"/>
</dbReference>
<feature type="region of interest" description="Disordered" evidence="8">
    <location>
        <begin position="329"/>
        <end position="355"/>
    </location>
</feature>
<evidence type="ECO:0000256" key="1">
    <source>
        <dbReference type="ARBA" id="ARBA00004123"/>
    </source>
</evidence>
<dbReference type="CDD" id="cd00102">
    <property type="entry name" value="IPT"/>
    <property type="match status" value="1"/>
</dbReference>
<dbReference type="PROSITE" id="PS50297">
    <property type="entry name" value="ANK_REP_REGION"/>
    <property type="match status" value="1"/>
</dbReference>
<dbReference type="EMBL" id="GDJX01008641">
    <property type="protein sequence ID" value="JAT59295.1"/>
    <property type="molecule type" value="Transcribed_RNA"/>
</dbReference>
<keyword evidence="3 7" id="KW-0040">ANK repeat</keyword>
<keyword evidence="6" id="KW-0539">Nucleus</keyword>
<reference evidence="10" key="1">
    <citation type="submission" date="2015-07" db="EMBL/GenBank/DDBJ databases">
        <title>Transcriptome Assembly of Anthurium amnicola.</title>
        <authorList>
            <person name="Suzuki J."/>
        </authorList>
    </citation>
    <scope>NUCLEOTIDE SEQUENCE</scope>
</reference>
<dbReference type="InterPro" id="IPR036770">
    <property type="entry name" value="Ankyrin_rpt-contain_sf"/>
</dbReference>
<dbReference type="SMART" id="SM01076">
    <property type="entry name" value="CG-1"/>
    <property type="match status" value="1"/>
</dbReference>
<dbReference type="Gene3D" id="1.20.5.190">
    <property type="match status" value="1"/>
</dbReference>
<keyword evidence="4" id="KW-0010">Activator</keyword>
<evidence type="ECO:0000256" key="6">
    <source>
        <dbReference type="ARBA" id="ARBA00023242"/>
    </source>
</evidence>
<feature type="repeat" description="ANK" evidence="7">
    <location>
        <begin position="761"/>
        <end position="793"/>
    </location>
</feature>
<evidence type="ECO:0000256" key="3">
    <source>
        <dbReference type="ARBA" id="ARBA00023043"/>
    </source>
</evidence>
<dbReference type="InterPro" id="IPR000048">
    <property type="entry name" value="IQ_motif_EF-hand-BS"/>
</dbReference>
<feature type="compositionally biased region" description="Polar residues" evidence="8">
    <location>
        <begin position="329"/>
        <end position="353"/>
    </location>
</feature>
<comment type="subcellular location">
    <subcellularLocation>
        <location evidence="1">Nucleus</location>
    </subcellularLocation>
</comment>
<dbReference type="InterPro" id="IPR005559">
    <property type="entry name" value="CG-1_dom"/>
</dbReference>
<dbReference type="SMART" id="SM00248">
    <property type="entry name" value="ANK"/>
    <property type="match status" value="2"/>
</dbReference>
<sequence length="1109" mass="124383">MIPPLLSRFDIGKLFLEAQRRWLRPSEILFILQNHEKCKISPEPPNKPPSGSLYLFNKRVLRFFRKDGHTWRKKKDGRTIAEAHERLKVGNVDALTCYYAHGEENPFFQRRSYWMLDPAYEHIVLVHYREIVEGRGMSTLPPNSSSIFNLGSEQNQGTHDLSFSDGSVEELSSVSTVGNNNNDLDMNDRSENSLGPPQPQFNQALGILESHLIFGDQDYHISDEEKLSSYQTLENMQSNFTYGANATQDIRGTGPSVFEYMQNSYHFDGDVRRKDYTASPTLLQSAGAEHFPRDDNQKQQFQSLSSEFMVQKKASPSWKEMLELTSTNSTRVGTQETSSNAFTPDVHQASSGTVVAPEKELPTKDMRFYGNDIRLASSEIGNKPFSSCEQPENLICQQRDFSGNNEGNIITCPDPESNLHLQLSAARRFLLGSDNSIESPMSAKPLQYVEEAMPSYTEKSIFDGDFMVLSKESTMEWMDNMHFAVENTAYSSSFSENLFDQSHYVEPLGADSGLTVAQQQLFSIHDVSPEWAFSLESTKVIITGDFLCNNYLYIDWKVMFGDIEVSVEIIHKGVIRCQAPPHVAGMVSLCVTSGNRESCSEVRDFEYRMKPETPVSESNVQGASSTKSSEELLLIAKFTQILLCGYDAACLASSQKEENDVSEDDPSRKLKTTNDQWAQVIYTLSDDKDDTSGTIYWLLQELLKDKLKQRLSSKSQENVIGVWSLSKQEQNIIHMISGLGFEWALSPLLNVGVSVNFRDANGWAALHWAARFGREKMVAALLAAGASAGAVTDPTAQDPVGKTPASIAAANGHKGLAGYLSEVALTSHLSSLTLEEIEISRASAELVAERAVESISERSIQVSAGATEDQLSLKDSLAAVRNATQAAARIQSAFRAHSFRKKQQKAAQSHDQFYPTPQRIHEFSAASKLLHGHRDQKFHTAALCIQRKYRGWEGRRKFLTLRQHVVKIQAHVRGHQARRKYVLLWAVSVVEKVVLRWRRRGVGLRGFKVESEPIDEIEADDILKIFRKQKVDAALDEAVSRVLSIVESPEARQQYRRMLGSYQLAKAELESASEAASSARGDHDSRETNEDMFLTLDEMWNQLDPSTMG</sequence>
<evidence type="ECO:0000256" key="8">
    <source>
        <dbReference type="SAM" id="MobiDB-lite"/>
    </source>
</evidence>
<dbReference type="PROSITE" id="PS51437">
    <property type="entry name" value="CG_1"/>
    <property type="match status" value="1"/>
</dbReference>
<evidence type="ECO:0000256" key="7">
    <source>
        <dbReference type="PROSITE-ProRule" id="PRU00023"/>
    </source>
</evidence>
<dbReference type="InterPro" id="IPR002909">
    <property type="entry name" value="IPT_dom"/>
</dbReference>
<dbReference type="SUPFAM" id="SSF52540">
    <property type="entry name" value="P-loop containing nucleoside triphosphate hydrolases"/>
    <property type="match status" value="1"/>
</dbReference>
<dbReference type="Gene3D" id="2.60.40.10">
    <property type="entry name" value="Immunoglobulins"/>
    <property type="match status" value="1"/>
</dbReference>
<name>A0A1D1YXE2_9ARAE</name>
<dbReference type="SUPFAM" id="SSF81296">
    <property type="entry name" value="E set domains"/>
    <property type="match status" value="1"/>
</dbReference>
<evidence type="ECO:0000256" key="4">
    <source>
        <dbReference type="ARBA" id="ARBA00023159"/>
    </source>
</evidence>
<evidence type="ECO:0000259" key="9">
    <source>
        <dbReference type="PROSITE" id="PS51437"/>
    </source>
</evidence>
<dbReference type="AlphaFoldDB" id="A0A1D1YXE2"/>
<dbReference type="PANTHER" id="PTHR23335">
    <property type="entry name" value="CALMODULIN-BINDING TRANSCRIPTION ACTIVATOR CAMTA"/>
    <property type="match status" value="1"/>
</dbReference>
<dbReference type="CDD" id="cd23767">
    <property type="entry name" value="IQCD"/>
    <property type="match status" value="1"/>
</dbReference>
<accession>A0A1D1YXE2</accession>
<dbReference type="InterPro" id="IPR027417">
    <property type="entry name" value="P-loop_NTPase"/>
</dbReference>
<dbReference type="Pfam" id="PF03859">
    <property type="entry name" value="CG-1"/>
    <property type="match status" value="1"/>
</dbReference>
<dbReference type="SUPFAM" id="SSF48403">
    <property type="entry name" value="Ankyrin repeat"/>
    <property type="match status" value="1"/>
</dbReference>
<dbReference type="GO" id="GO:0005634">
    <property type="term" value="C:nucleus"/>
    <property type="evidence" value="ECO:0007669"/>
    <property type="project" value="UniProtKB-SubCell"/>
</dbReference>
<evidence type="ECO:0000256" key="5">
    <source>
        <dbReference type="ARBA" id="ARBA00023163"/>
    </source>
</evidence>
<proteinExistence type="inferred from homology"/>
<comment type="similarity">
    <text evidence="2">Belongs to the CAMTA family.</text>
</comment>
<evidence type="ECO:0000313" key="10">
    <source>
        <dbReference type="EMBL" id="JAT59295.1"/>
    </source>
</evidence>